<accession>Q5B965</accession>
<dbReference type="OrthoDB" id="5431298at2759"/>
<feature type="compositionally biased region" description="Low complexity" evidence="1">
    <location>
        <begin position="368"/>
        <end position="384"/>
    </location>
</feature>
<protein>
    <submittedName>
        <fullName evidence="3">Uncharacterized protein</fullName>
    </submittedName>
</protein>
<reference evidence="4" key="1">
    <citation type="journal article" date="2005" name="Nature">
        <title>Sequencing of Aspergillus nidulans and comparative analysis with A. fumigatus and A. oryzae.</title>
        <authorList>
            <person name="Galagan J.E."/>
            <person name="Calvo S.E."/>
            <person name="Cuomo C."/>
            <person name="Ma L.J."/>
            <person name="Wortman J.R."/>
            <person name="Batzoglou S."/>
            <person name="Lee S.I."/>
            <person name="Basturkmen M."/>
            <person name="Spevak C.C."/>
            <person name="Clutterbuck J."/>
            <person name="Kapitonov V."/>
            <person name="Jurka J."/>
            <person name="Scazzocchio C."/>
            <person name="Farman M."/>
            <person name="Butler J."/>
            <person name="Purcell S."/>
            <person name="Harris S."/>
            <person name="Braus G.H."/>
            <person name="Draht O."/>
            <person name="Busch S."/>
            <person name="D'Enfert C."/>
            <person name="Bouchier C."/>
            <person name="Goldman G.H."/>
            <person name="Bell-Pedersen D."/>
            <person name="Griffiths-Jones S."/>
            <person name="Doonan J.H."/>
            <person name="Yu J."/>
            <person name="Vienken K."/>
            <person name="Pain A."/>
            <person name="Freitag M."/>
            <person name="Selker E.U."/>
            <person name="Archer D.B."/>
            <person name="Penalva M.A."/>
            <person name="Oakley B.R."/>
            <person name="Momany M."/>
            <person name="Tanaka T."/>
            <person name="Kumagai T."/>
            <person name="Asai K."/>
            <person name="Machida M."/>
            <person name="Nierman W.C."/>
            <person name="Denning D.W."/>
            <person name="Caddick M."/>
            <person name="Hynes M."/>
            <person name="Paoletti M."/>
            <person name="Fischer R."/>
            <person name="Miller B."/>
            <person name="Dyer P."/>
            <person name="Sachs M.S."/>
            <person name="Osmani S.A."/>
            <person name="Birren B.W."/>
        </authorList>
    </citation>
    <scope>NUCLEOTIDE SEQUENCE [LARGE SCALE GENOMIC DNA]</scope>
    <source>
        <strain evidence="4">FGSC A4 / ATCC 38163 / CBS 112.46 / NRRL 194 / M139</strain>
    </source>
</reference>
<dbReference type="KEGG" id="ani:ANIA_02915"/>
<dbReference type="Proteomes" id="UP000000560">
    <property type="component" value="Chromosome VI"/>
</dbReference>
<dbReference type="RefSeq" id="XP_660519.1">
    <property type="nucleotide sequence ID" value="XM_655427.1"/>
</dbReference>
<dbReference type="InParanoid" id="Q5B965"/>
<dbReference type="CDD" id="cd12087">
    <property type="entry name" value="TM_EGFR-like"/>
    <property type="match status" value="1"/>
</dbReference>
<feature type="region of interest" description="Disordered" evidence="1">
    <location>
        <begin position="364"/>
        <end position="384"/>
    </location>
</feature>
<evidence type="ECO:0000256" key="1">
    <source>
        <dbReference type="SAM" id="MobiDB-lite"/>
    </source>
</evidence>
<evidence type="ECO:0000313" key="3">
    <source>
        <dbReference type="EMBL" id="CBF83755.1"/>
    </source>
</evidence>
<keyword evidence="2" id="KW-0812">Transmembrane</keyword>
<keyword evidence="2" id="KW-0472">Membrane</keyword>
<dbReference type="GeneID" id="2874152"/>
<reference evidence="4" key="2">
    <citation type="journal article" date="2009" name="Fungal Genet. Biol.">
        <title>The 2008 update of the Aspergillus nidulans genome annotation: a community effort.</title>
        <authorList>
            <person name="Wortman J.R."/>
            <person name="Gilsenan J.M."/>
            <person name="Joardar V."/>
            <person name="Deegan J."/>
            <person name="Clutterbuck J."/>
            <person name="Andersen M.R."/>
            <person name="Archer D."/>
            <person name="Bencina M."/>
            <person name="Braus G."/>
            <person name="Coutinho P."/>
            <person name="von Dohren H."/>
            <person name="Doonan J."/>
            <person name="Driessen A.J."/>
            <person name="Durek P."/>
            <person name="Espeso E."/>
            <person name="Fekete E."/>
            <person name="Flipphi M."/>
            <person name="Estrada C.G."/>
            <person name="Geysens S."/>
            <person name="Goldman G."/>
            <person name="de Groot P.W."/>
            <person name="Hansen K."/>
            <person name="Harris S.D."/>
            <person name="Heinekamp T."/>
            <person name="Helmstaedt K."/>
            <person name="Henrissat B."/>
            <person name="Hofmann G."/>
            <person name="Homan T."/>
            <person name="Horio T."/>
            <person name="Horiuchi H."/>
            <person name="James S."/>
            <person name="Jones M."/>
            <person name="Karaffa L."/>
            <person name="Karanyi Z."/>
            <person name="Kato M."/>
            <person name="Keller N."/>
            <person name="Kelly D.E."/>
            <person name="Kiel J.A."/>
            <person name="Kim J.M."/>
            <person name="van der Klei I.J."/>
            <person name="Klis F.M."/>
            <person name="Kovalchuk A."/>
            <person name="Krasevec N."/>
            <person name="Kubicek C.P."/>
            <person name="Liu B."/>
            <person name="Maccabe A."/>
            <person name="Meyer V."/>
            <person name="Mirabito P."/>
            <person name="Miskei M."/>
            <person name="Mos M."/>
            <person name="Mullins J."/>
            <person name="Nelson D.R."/>
            <person name="Nielsen J."/>
            <person name="Oakley B.R."/>
            <person name="Osmani S.A."/>
            <person name="Pakula T."/>
            <person name="Paszewski A."/>
            <person name="Paulsen I."/>
            <person name="Pilsyk S."/>
            <person name="Pocsi I."/>
            <person name="Punt P.J."/>
            <person name="Ram A.F."/>
            <person name="Ren Q."/>
            <person name="Robellet X."/>
            <person name="Robson G."/>
            <person name="Seiboth B."/>
            <person name="van Solingen P."/>
            <person name="Specht T."/>
            <person name="Sun J."/>
            <person name="Taheri-Talesh N."/>
            <person name="Takeshita N."/>
            <person name="Ussery D."/>
            <person name="vanKuyk P.A."/>
            <person name="Visser H."/>
            <person name="van de Vondervoort P.J."/>
            <person name="de Vries R.P."/>
            <person name="Walton J."/>
            <person name="Xiang X."/>
            <person name="Xiong Y."/>
            <person name="Zeng A.P."/>
            <person name="Brandt B.W."/>
            <person name="Cornell M.J."/>
            <person name="van den Hondel C.A."/>
            <person name="Visser J."/>
            <person name="Oliver S.G."/>
            <person name="Turner G."/>
        </authorList>
    </citation>
    <scope>GENOME REANNOTATION</scope>
    <source>
        <strain evidence="4">FGSC A4 / ATCC 38163 / CBS 112.46 / NRRL 194 / M139</strain>
    </source>
</reference>
<keyword evidence="2" id="KW-1133">Transmembrane helix</keyword>
<sequence length="428" mass="46227">MSPSSTTEFESLTRDNAIKAATSSVTEKATITPTSTLSKLDAHPTPASNLVSSSHRLRSTMIGAIVGGVISLVLILCVIAYFIRRTRKQRGRVGRQFTLLRWRHRCLEEKQMDLEETGTTTGTIDFHAQAKGQPPLVRTQDVVIGSGSCTGFMSRQKQPQTILGEQSPVVSLIQKRETDLPDSIPSALTSSPSPLAALEPAMSPKTSFKLQFAFTPTPLLPAAIHPALHSGQGEHAYQPTAYWPSSCTPEMSRCSNTNIITNNDDAHADAHEQPHSRRPSTTPELFDTGFYLGRVELPTTCSRELINIPFAERQRQRQKSQLHRGTTHLLSITTPDGAVLSPNFNGLPVDTGTWPCRAETREEGIEGAEGNTEAETQAQAAAAKPASSAPAPAIAVASASDLKLAVFGAVVITDTVFIGLSWRGSRER</sequence>
<evidence type="ECO:0000313" key="4">
    <source>
        <dbReference type="Proteomes" id="UP000000560"/>
    </source>
</evidence>
<accession>C8VJ66</accession>
<dbReference type="AlphaFoldDB" id="Q5B965"/>
<proteinExistence type="predicted"/>
<gene>
    <name evidence="3" type="ORF">ANIA_02915</name>
</gene>
<evidence type="ECO:0000256" key="2">
    <source>
        <dbReference type="SAM" id="Phobius"/>
    </source>
</evidence>
<dbReference type="STRING" id="227321.Q5B965"/>
<dbReference type="HOGENOM" id="CLU_640975_0_0_1"/>
<name>Q5B965_EMENI</name>
<keyword evidence="4" id="KW-1185">Reference proteome</keyword>
<organism evidence="3 4">
    <name type="scientific">Emericella nidulans (strain FGSC A4 / ATCC 38163 / CBS 112.46 / NRRL 194 / M139)</name>
    <name type="common">Aspergillus nidulans</name>
    <dbReference type="NCBI Taxonomy" id="227321"/>
    <lineage>
        <taxon>Eukaryota</taxon>
        <taxon>Fungi</taxon>
        <taxon>Dikarya</taxon>
        <taxon>Ascomycota</taxon>
        <taxon>Pezizomycotina</taxon>
        <taxon>Eurotiomycetes</taxon>
        <taxon>Eurotiomycetidae</taxon>
        <taxon>Eurotiales</taxon>
        <taxon>Aspergillaceae</taxon>
        <taxon>Aspergillus</taxon>
        <taxon>Aspergillus subgen. Nidulantes</taxon>
    </lineage>
</organism>
<dbReference type="VEuPathDB" id="FungiDB:AN2915"/>
<dbReference type="OMA" id="KQWYVCS"/>
<feature type="transmembrane region" description="Helical" evidence="2">
    <location>
        <begin position="61"/>
        <end position="83"/>
    </location>
</feature>
<dbReference type="EMBL" id="BN001306">
    <property type="protein sequence ID" value="CBF83755.1"/>
    <property type="molecule type" value="Genomic_DNA"/>
</dbReference>